<feature type="domain" description="ABC transmembrane type-1" evidence="8">
    <location>
        <begin position="66"/>
        <end position="259"/>
    </location>
</feature>
<keyword evidence="2 7" id="KW-0813">Transport</keyword>
<organism evidence="9">
    <name type="scientific">uncultured Thermoleophilia bacterium</name>
    <dbReference type="NCBI Taxonomy" id="1497501"/>
    <lineage>
        <taxon>Bacteria</taxon>
        <taxon>Bacillati</taxon>
        <taxon>Actinomycetota</taxon>
        <taxon>Thermoleophilia</taxon>
        <taxon>environmental samples</taxon>
    </lineage>
</organism>
<feature type="transmembrane region" description="Helical" evidence="7">
    <location>
        <begin position="238"/>
        <end position="259"/>
    </location>
</feature>
<feature type="transmembrane region" description="Helical" evidence="7">
    <location>
        <begin position="134"/>
        <end position="153"/>
    </location>
</feature>
<dbReference type="InterPro" id="IPR035906">
    <property type="entry name" value="MetI-like_sf"/>
</dbReference>
<feature type="transmembrane region" description="Helical" evidence="7">
    <location>
        <begin position="9"/>
        <end position="33"/>
    </location>
</feature>
<dbReference type="InterPro" id="IPR000515">
    <property type="entry name" value="MetI-like"/>
</dbReference>
<dbReference type="PROSITE" id="PS50928">
    <property type="entry name" value="ABC_TM1"/>
    <property type="match status" value="1"/>
</dbReference>
<keyword evidence="5 7" id="KW-1133">Transmembrane helix</keyword>
<evidence type="ECO:0000256" key="4">
    <source>
        <dbReference type="ARBA" id="ARBA00022692"/>
    </source>
</evidence>
<protein>
    <submittedName>
        <fullName evidence="9">ABC transporter, permease protein 2 (Cluster 1, maltose/g3p/polyamine/iron)</fullName>
    </submittedName>
</protein>
<feature type="transmembrane region" description="Helical" evidence="7">
    <location>
        <begin position="101"/>
        <end position="122"/>
    </location>
</feature>
<dbReference type="PANTHER" id="PTHR43744">
    <property type="entry name" value="ABC TRANSPORTER PERMEASE PROTEIN MG189-RELATED-RELATED"/>
    <property type="match status" value="1"/>
</dbReference>
<comment type="subcellular location">
    <subcellularLocation>
        <location evidence="1 7">Cell membrane</location>
        <topology evidence="1 7">Multi-pass membrane protein</topology>
    </subcellularLocation>
</comment>
<dbReference type="Gene3D" id="1.10.3720.10">
    <property type="entry name" value="MetI-like"/>
    <property type="match status" value="1"/>
</dbReference>
<dbReference type="EMBL" id="CADCWC010000300">
    <property type="protein sequence ID" value="CAA9542626.1"/>
    <property type="molecule type" value="Genomic_DNA"/>
</dbReference>
<evidence type="ECO:0000313" key="9">
    <source>
        <dbReference type="EMBL" id="CAA9542626.1"/>
    </source>
</evidence>
<sequence length="274" mass="29779">MTSPTERRLAYLVVTLFAAASVYPLISIVQLSLQPQGTTLSSFSLPDELAFGNFRDAWNEGFGPALRSSFLIAAVVAVVSAFFSMLAAYAFALFRWRGSTILFLFLLVGLVAPYEGMVIPLYYDLKAFGLTNTYWALILPQIALSVSFGTFWLRSFFTSVPSALVDAAKVDGANSWTTLWRVLFPQAKPALTVLLVLLFIFTWNEFLLALVMIQDVSIRTAPVVLADFTGSQRGITNLPLTAAAALIVAAPVLAVYVALQRSFISGLLAGAVKE</sequence>
<dbReference type="Pfam" id="PF00528">
    <property type="entry name" value="BPD_transp_1"/>
    <property type="match status" value="1"/>
</dbReference>
<keyword evidence="6 7" id="KW-0472">Membrane</keyword>
<evidence type="ECO:0000256" key="7">
    <source>
        <dbReference type="RuleBase" id="RU363032"/>
    </source>
</evidence>
<feature type="transmembrane region" description="Helical" evidence="7">
    <location>
        <begin position="190"/>
        <end position="213"/>
    </location>
</feature>
<reference evidence="9" key="1">
    <citation type="submission" date="2020-02" db="EMBL/GenBank/DDBJ databases">
        <authorList>
            <person name="Meier V. D."/>
        </authorList>
    </citation>
    <scope>NUCLEOTIDE SEQUENCE</scope>
    <source>
        <strain evidence="9">AVDCRST_MAG79</strain>
    </source>
</reference>
<proteinExistence type="inferred from homology"/>
<dbReference type="PANTHER" id="PTHR43744:SF12">
    <property type="entry name" value="ABC TRANSPORTER PERMEASE PROTEIN MG189-RELATED"/>
    <property type="match status" value="1"/>
</dbReference>
<keyword evidence="3" id="KW-1003">Cell membrane</keyword>
<dbReference type="GO" id="GO:0005886">
    <property type="term" value="C:plasma membrane"/>
    <property type="evidence" value="ECO:0007669"/>
    <property type="project" value="UniProtKB-SubCell"/>
</dbReference>
<evidence type="ECO:0000256" key="5">
    <source>
        <dbReference type="ARBA" id="ARBA00022989"/>
    </source>
</evidence>
<dbReference type="CDD" id="cd06261">
    <property type="entry name" value="TM_PBP2"/>
    <property type="match status" value="1"/>
</dbReference>
<comment type="similarity">
    <text evidence="7">Belongs to the binding-protein-dependent transport system permease family.</text>
</comment>
<name>A0A6J4U7Q1_9ACTN</name>
<dbReference type="SUPFAM" id="SSF161098">
    <property type="entry name" value="MetI-like"/>
    <property type="match status" value="1"/>
</dbReference>
<evidence type="ECO:0000256" key="1">
    <source>
        <dbReference type="ARBA" id="ARBA00004651"/>
    </source>
</evidence>
<feature type="transmembrane region" description="Helical" evidence="7">
    <location>
        <begin position="70"/>
        <end position="94"/>
    </location>
</feature>
<evidence type="ECO:0000256" key="3">
    <source>
        <dbReference type="ARBA" id="ARBA00022475"/>
    </source>
</evidence>
<dbReference type="AlphaFoldDB" id="A0A6J4U7Q1"/>
<accession>A0A6J4U7Q1</accession>
<gene>
    <name evidence="9" type="ORF">AVDCRST_MAG79-1995</name>
</gene>
<dbReference type="GO" id="GO:0055085">
    <property type="term" value="P:transmembrane transport"/>
    <property type="evidence" value="ECO:0007669"/>
    <property type="project" value="InterPro"/>
</dbReference>
<keyword evidence="4 7" id="KW-0812">Transmembrane</keyword>
<evidence type="ECO:0000259" key="8">
    <source>
        <dbReference type="PROSITE" id="PS50928"/>
    </source>
</evidence>
<evidence type="ECO:0000256" key="6">
    <source>
        <dbReference type="ARBA" id="ARBA00023136"/>
    </source>
</evidence>
<evidence type="ECO:0000256" key="2">
    <source>
        <dbReference type="ARBA" id="ARBA00022448"/>
    </source>
</evidence>